<evidence type="ECO:0000259" key="5">
    <source>
        <dbReference type="Pfam" id="PF18962"/>
    </source>
</evidence>
<comment type="subcellular location">
    <subcellularLocation>
        <location evidence="1">Secreted</location>
    </subcellularLocation>
</comment>
<gene>
    <name evidence="7" type="ORF">ENO10_02125</name>
</gene>
<protein>
    <submittedName>
        <fullName evidence="7">T9SS type A sorting domain-containing protein</fullName>
    </submittedName>
</protein>
<sequence>MMKKHLRHILSIVAAVFLGMNAFSQDVPDTLSTSYLDGADAYVCNDEKIGPDDMGSVEYLVVRNHEVRMRITFLRFDITDNPRFNPADQAYIGLYVNHAQKMGDAFREISVYGLTDDALDNWDETMLTYNTAPGLSAAALADYSLVESKTSYLTKLTVPADTVGWIYSEPTTEMDAFINDVNKNHMLTFILLVEEPNTGDEVRFDSKEDTDTLRAPILHSMEPIGIAEQKSLSGVRMKQNFPNPFVGTTTLSYYLKEAEHVELTVYNMLGAKVATLVNEFQETGEHNVNIDVDRLKLSPGIYFAKINVGLASQTIKMNICE</sequence>
<feature type="domain" description="Secretion system C-terminal sorting" evidence="5">
    <location>
        <begin position="241"/>
        <end position="316"/>
    </location>
</feature>
<dbReference type="NCBIfam" id="TIGR04183">
    <property type="entry name" value="Por_Secre_tail"/>
    <property type="match status" value="1"/>
</dbReference>
<evidence type="ECO:0000256" key="1">
    <source>
        <dbReference type="ARBA" id="ARBA00004613"/>
    </source>
</evidence>
<feature type="chain" id="PRO_5027870845" evidence="4">
    <location>
        <begin position="25"/>
        <end position="321"/>
    </location>
</feature>
<dbReference type="InterPro" id="IPR026444">
    <property type="entry name" value="Secre_tail"/>
</dbReference>
<evidence type="ECO:0000313" key="7">
    <source>
        <dbReference type="EMBL" id="HER39997.1"/>
    </source>
</evidence>
<dbReference type="AlphaFoldDB" id="A0A7C2MFW7"/>
<evidence type="ECO:0000259" key="6">
    <source>
        <dbReference type="Pfam" id="PF24517"/>
    </source>
</evidence>
<proteinExistence type="predicted"/>
<dbReference type="Gene3D" id="2.60.40.4070">
    <property type="match status" value="1"/>
</dbReference>
<dbReference type="InterPro" id="IPR055372">
    <property type="entry name" value="CBM96"/>
</dbReference>
<dbReference type="Pfam" id="PF24517">
    <property type="entry name" value="CBM96"/>
    <property type="match status" value="1"/>
</dbReference>
<name>A0A7C2MFW7_9FLAO</name>
<keyword evidence="3 4" id="KW-0732">Signal</keyword>
<accession>A0A7C2MFW7</accession>
<feature type="domain" description="Carbohydrate-binding module family 96" evidence="6">
    <location>
        <begin position="38"/>
        <end position="152"/>
    </location>
</feature>
<keyword evidence="2" id="KW-0964">Secreted</keyword>
<evidence type="ECO:0000256" key="2">
    <source>
        <dbReference type="ARBA" id="ARBA00022525"/>
    </source>
</evidence>
<dbReference type="EMBL" id="DSEE01000156">
    <property type="protein sequence ID" value="HER39997.1"/>
    <property type="molecule type" value="Genomic_DNA"/>
</dbReference>
<comment type="caution">
    <text evidence="7">The sequence shown here is derived from an EMBL/GenBank/DDBJ whole genome shotgun (WGS) entry which is preliminary data.</text>
</comment>
<evidence type="ECO:0000256" key="4">
    <source>
        <dbReference type="SAM" id="SignalP"/>
    </source>
</evidence>
<dbReference type="Pfam" id="PF18962">
    <property type="entry name" value="Por_Secre_tail"/>
    <property type="match status" value="1"/>
</dbReference>
<feature type="signal peptide" evidence="4">
    <location>
        <begin position="1"/>
        <end position="24"/>
    </location>
</feature>
<evidence type="ECO:0000256" key="3">
    <source>
        <dbReference type="ARBA" id="ARBA00022729"/>
    </source>
</evidence>
<dbReference type="GO" id="GO:0005576">
    <property type="term" value="C:extracellular region"/>
    <property type="evidence" value="ECO:0007669"/>
    <property type="project" value="UniProtKB-SubCell"/>
</dbReference>
<organism evidence="7">
    <name type="scientific">Salinimicrobium catena</name>
    <dbReference type="NCBI Taxonomy" id="390640"/>
    <lineage>
        <taxon>Bacteria</taxon>
        <taxon>Pseudomonadati</taxon>
        <taxon>Bacteroidota</taxon>
        <taxon>Flavobacteriia</taxon>
        <taxon>Flavobacteriales</taxon>
        <taxon>Flavobacteriaceae</taxon>
        <taxon>Salinimicrobium</taxon>
    </lineage>
</organism>
<reference evidence="7" key="1">
    <citation type="journal article" date="2020" name="mSystems">
        <title>Genome- and Community-Level Interaction Insights into Carbon Utilization and Element Cycling Functions of Hydrothermarchaeota in Hydrothermal Sediment.</title>
        <authorList>
            <person name="Zhou Z."/>
            <person name="Liu Y."/>
            <person name="Xu W."/>
            <person name="Pan J."/>
            <person name="Luo Z.H."/>
            <person name="Li M."/>
        </authorList>
    </citation>
    <scope>NUCLEOTIDE SEQUENCE [LARGE SCALE GENOMIC DNA]</scope>
    <source>
        <strain evidence="7">SpSt-1235</strain>
    </source>
</reference>
<dbReference type="Proteomes" id="UP000885753">
    <property type="component" value="Unassembled WGS sequence"/>
</dbReference>
<dbReference type="NCBIfam" id="NF033679">
    <property type="entry name" value="DNRLRE_dom"/>
    <property type="match status" value="1"/>
</dbReference>